<evidence type="ECO:0008006" key="4">
    <source>
        <dbReference type="Google" id="ProtNLM"/>
    </source>
</evidence>
<keyword evidence="3" id="KW-1185">Reference proteome</keyword>
<proteinExistence type="predicted"/>
<dbReference type="EMBL" id="BAAAEM010000002">
    <property type="protein sequence ID" value="GAA0476204.1"/>
    <property type="molecule type" value="Genomic_DNA"/>
</dbReference>
<keyword evidence="1" id="KW-0732">Signal</keyword>
<gene>
    <name evidence="2" type="ORF">GCM10009096_17460</name>
</gene>
<feature type="chain" id="PRO_5046727234" description="DUF4402 domain-containing protein" evidence="1">
    <location>
        <begin position="28"/>
        <end position="182"/>
    </location>
</feature>
<organism evidence="2 3">
    <name type="scientific">Parasphingorhabdus litoris</name>
    <dbReference type="NCBI Taxonomy" id="394733"/>
    <lineage>
        <taxon>Bacteria</taxon>
        <taxon>Pseudomonadati</taxon>
        <taxon>Pseudomonadota</taxon>
        <taxon>Alphaproteobacteria</taxon>
        <taxon>Sphingomonadales</taxon>
        <taxon>Sphingomonadaceae</taxon>
        <taxon>Parasphingorhabdus</taxon>
    </lineage>
</organism>
<protein>
    <recommendedName>
        <fullName evidence="4">DUF4402 domain-containing protein</fullName>
    </recommendedName>
</protein>
<evidence type="ECO:0000313" key="3">
    <source>
        <dbReference type="Proteomes" id="UP001500713"/>
    </source>
</evidence>
<dbReference type="InterPro" id="IPR025514">
    <property type="entry name" value="DUF4402"/>
</dbReference>
<dbReference type="Pfam" id="PF14352">
    <property type="entry name" value="DUF4402"/>
    <property type="match status" value="1"/>
</dbReference>
<sequence>MICVKYRSVLPVLMLFLAVLVFLPDSAAAQCRLCAAQTDSASSSGSPGATEIPLRIEITANLDFSRLALLNRTGGEVELDPDSRQRRFSGGLTDLGGLSLHGEGRLTGEPGRLVRVQLPERITLSAPNGSTADLVKLDTDLPAQARLDRDGRLTFSFGGKLRVTGSASGQFRGRIAITATYE</sequence>
<evidence type="ECO:0000256" key="1">
    <source>
        <dbReference type="SAM" id="SignalP"/>
    </source>
</evidence>
<reference evidence="3" key="1">
    <citation type="journal article" date="2019" name="Int. J. Syst. Evol. Microbiol.">
        <title>The Global Catalogue of Microorganisms (GCM) 10K type strain sequencing project: providing services to taxonomists for standard genome sequencing and annotation.</title>
        <authorList>
            <consortium name="The Broad Institute Genomics Platform"/>
            <consortium name="The Broad Institute Genome Sequencing Center for Infectious Disease"/>
            <person name="Wu L."/>
            <person name="Ma J."/>
        </authorList>
    </citation>
    <scope>NUCLEOTIDE SEQUENCE [LARGE SCALE GENOMIC DNA]</scope>
    <source>
        <strain evidence="3">JCM 14162</strain>
    </source>
</reference>
<feature type="signal peptide" evidence="1">
    <location>
        <begin position="1"/>
        <end position="27"/>
    </location>
</feature>
<evidence type="ECO:0000313" key="2">
    <source>
        <dbReference type="EMBL" id="GAA0476204.1"/>
    </source>
</evidence>
<dbReference type="Proteomes" id="UP001500713">
    <property type="component" value="Unassembled WGS sequence"/>
</dbReference>
<name>A0ABP3KC95_9SPHN</name>
<comment type="caution">
    <text evidence="2">The sequence shown here is derived from an EMBL/GenBank/DDBJ whole genome shotgun (WGS) entry which is preliminary data.</text>
</comment>
<dbReference type="RefSeq" id="WP_229954917.1">
    <property type="nucleotide sequence ID" value="NZ_BAAAEM010000002.1"/>
</dbReference>
<accession>A0ABP3KC95</accession>